<organism evidence="6 7">
    <name type="scientific">Sinorhizobium americanum</name>
    <dbReference type="NCBI Taxonomy" id="194963"/>
    <lineage>
        <taxon>Bacteria</taxon>
        <taxon>Pseudomonadati</taxon>
        <taxon>Pseudomonadota</taxon>
        <taxon>Alphaproteobacteria</taxon>
        <taxon>Hyphomicrobiales</taxon>
        <taxon>Rhizobiaceae</taxon>
        <taxon>Sinorhizobium/Ensifer group</taxon>
        <taxon>Sinorhizobium</taxon>
    </lineage>
</organism>
<dbReference type="InterPro" id="IPR014710">
    <property type="entry name" value="RmlC-like_jellyroll"/>
</dbReference>
<evidence type="ECO:0000256" key="4">
    <source>
        <dbReference type="SAM" id="MobiDB-lite"/>
    </source>
</evidence>
<keyword evidence="3" id="KW-0804">Transcription</keyword>
<dbReference type="STRING" id="194963.SAMCFNEI73_Ch2584"/>
<evidence type="ECO:0000256" key="2">
    <source>
        <dbReference type="ARBA" id="ARBA00023125"/>
    </source>
</evidence>
<dbReference type="PROSITE" id="PS00041">
    <property type="entry name" value="HTH_ARAC_FAMILY_1"/>
    <property type="match status" value="1"/>
</dbReference>
<dbReference type="Pfam" id="PF07883">
    <property type="entry name" value="Cupin_2"/>
    <property type="match status" value="1"/>
</dbReference>
<dbReference type="SUPFAM" id="SSF51182">
    <property type="entry name" value="RmlC-like cupins"/>
    <property type="match status" value="1"/>
</dbReference>
<dbReference type="KEGG" id="same:SAMCFNEI73_Ch2584"/>
<dbReference type="SUPFAM" id="SSF46689">
    <property type="entry name" value="Homeodomain-like"/>
    <property type="match status" value="2"/>
</dbReference>
<dbReference type="Pfam" id="PF12833">
    <property type="entry name" value="HTH_18"/>
    <property type="match status" value="1"/>
</dbReference>
<dbReference type="PRINTS" id="PR00032">
    <property type="entry name" value="HTHARAC"/>
</dbReference>
<gene>
    <name evidence="6" type="ORF">SAMCFNEI73_Ch2584</name>
</gene>
<accession>A0A1L3LP41</accession>
<evidence type="ECO:0000256" key="1">
    <source>
        <dbReference type="ARBA" id="ARBA00023015"/>
    </source>
</evidence>
<feature type="domain" description="HTH araC/xylS-type" evidence="5">
    <location>
        <begin position="190"/>
        <end position="288"/>
    </location>
</feature>
<evidence type="ECO:0000259" key="5">
    <source>
        <dbReference type="PROSITE" id="PS01124"/>
    </source>
</evidence>
<dbReference type="Gene3D" id="1.10.10.60">
    <property type="entry name" value="Homeodomain-like"/>
    <property type="match status" value="2"/>
</dbReference>
<dbReference type="AlphaFoldDB" id="A0A1L3LP41"/>
<dbReference type="InterPro" id="IPR050204">
    <property type="entry name" value="AraC_XylS_family_regulators"/>
</dbReference>
<keyword evidence="7" id="KW-1185">Reference proteome</keyword>
<dbReference type="PANTHER" id="PTHR46796">
    <property type="entry name" value="HTH-TYPE TRANSCRIPTIONAL ACTIVATOR RHAS-RELATED"/>
    <property type="match status" value="1"/>
</dbReference>
<dbReference type="InterPro" id="IPR009057">
    <property type="entry name" value="Homeodomain-like_sf"/>
</dbReference>
<dbReference type="GO" id="GO:0003700">
    <property type="term" value="F:DNA-binding transcription factor activity"/>
    <property type="evidence" value="ECO:0007669"/>
    <property type="project" value="InterPro"/>
</dbReference>
<name>A0A1L3LP41_9HYPH</name>
<dbReference type="InterPro" id="IPR013096">
    <property type="entry name" value="Cupin_2"/>
</dbReference>
<keyword evidence="2" id="KW-0238">DNA-binding</keyword>
<evidence type="ECO:0000256" key="3">
    <source>
        <dbReference type="ARBA" id="ARBA00023163"/>
    </source>
</evidence>
<dbReference type="Proteomes" id="UP000182306">
    <property type="component" value="Chromosome"/>
</dbReference>
<evidence type="ECO:0000313" key="7">
    <source>
        <dbReference type="Proteomes" id="UP000182306"/>
    </source>
</evidence>
<dbReference type="SMART" id="SM00342">
    <property type="entry name" value="HTH_ARAC"/>
    <property type="match status" value="1"/>
</dbReference>
<feature type="region of interest" description="Disordered" evidence="4">
    <location>
        <begin position="289"/>
        <end position="328"/>
    </location>
</feature>
<dbReference type="InterPro" id="IPR020449">
    <property type="entry name" value="Tscrpt_reg_AraC-type_HTH"/>
</dbReference>
<dbReference type="GO" id="GO:0043565">
    <property type="term" value="F:sequence-specific DNA binding"/>
    <property type="evidence" value="ECO:0007669"/>
    <property type="project" value="InterPro"/>
</dbReference>
<proteinExistence type="predicted"/>
<dbReference type="PANTHER" id="PTHR46796:SF6">
    <property type="entry name" value="ARAC SUBFAMILY"/>
    <property type="match status" value="1"/>
</dbReference>
<keyword evidence="1" id="KW-0805">Transcription regulation</keyword>
<reference evidence="6 7" key="1">
    <citation type="submission" date="2015-10" db="EMBL/GenBank/DDBJ databases">
        <title>Genomic differences between typical nodule nitrogen-fixing rhizobial strains and those coming from bean seeds.</title>
        <authorList>
            <person name="Peralta H."/>
            <person name="Aguilar-Vera A."/>
            <person name="Diaz R."/>
            <person name="Mora Y."/>
            <person name="Martinez-Batallar G."/>
            <person name="Salazar E."/>
            <person name="Vargas-Lagunas C."/>
            <person name="Encarnacion S."/>
            <person name="Girard L."/>
            <person name="Mora J."/>
        </authorList>
    </citation>
    <scope>NUCLEOTIDE SEQUENCE [LARGE SCALE GENOMIC DNA]</scope>
    <source>
        <strain evidence="6 7">CFNEI 73</strain>
    </source>
</reference>
<protein>
    <recommendedName>
        <fullName evidence="5">HTH araC/xylS-type domain-containing protein</fullName>
    </recommendedName>
</protein>
<dbReference type="EMBL" id="CP013107">
    <property type="protein sequence ID" value="APG91862.1"/>
    <property type="molecule type" value="Genomic_DNA"/>
</dbReference>
<evidence type="ECO:0000313" key="6">
    <source>
        <dbReference type="EMBL" id="APG91862.1"/>
    </source>
</evidence>
<sequence length="328" mass="36355">MEDSKIVERAVYQPGACGIEGMPTRLHFFHAHPPIMLRAHWHAQVEVNYVMRGSVHYCMAGHDLRLGPGQMCLFWGGQPHRMDESSDDSIYAGAHLPLVHFFRMRLPPEISAMLMGGATMLTSETDGADDRNFPRWRNWANSGDEVKAQHAVEELLLRVERMFMEPYTIVAPGKERQTETASAPPSPGVVRMCDFIAANFLEEIDAVDIAAAAGLHPKYAMNLFRKSTGMTLIKYVTLLRLSRAQAMLMNGAESILQVAMDSGFGSVSAFNKAFRQIAGMPPSDFRREVRAAARRGEKKEEGDNGGPGGKPPKLKIIQSKQPHSPLLV</sequence>
<dbReference type="Gene3D" id="2.60.120.10">
    <property type="entry name" value="Jelly Rolls"/>
    <property type="match status" value="1"/>
</dbReference>
<feature type="compositionally biased region" description="Basic and acidic residues" evidence="4">
    <location>
        <begin position="289"/>
        <end position="302"/>
    </location>
</feature>
<dbReference type="InterPro" id="IPR018060">
    <property type="entry name" value="HTH_AraC"/>
</dbReference>
<dbReference type="InterPro" id="IPR011051">
    <property type="entry name" value="RmlC_Cupin_sf"/>
</dbReference>
<dbReference type="InterPro" id="IPR018062">
    <property type="entry name" value="HTH_AraC-typ_CS"/>
</dbReference>
<dbReference type="PROSITE" id="PS01124">
    <property type="entry name" value="HTH_ARAC_FAMILY_2"/>
    <property type="match status" value="1"/>
</dbReference>